<evidence type="ECO:0000259" key="9">
    <source>
        <dbReference type="PROSITE" id="PS50893"/>
    </source>
</evidence>
<dbReference type="InterPro" id="IPR003439">
    <property type="entry name" value="ABC_transporter-like_ATP-bd"/>
</dbReference>
<dbReference type="InterPro" id="IPR027417">
    <property type="entry name" value="P-loop_NTPase"/>
</dbReference>
<dbReference type="PROSITE" id="PS00211">
    <property type="entry name" value="ABC_TRANSPORTER_1"/>
    <property type="match status" value="1"/>
</dbReference>
<dbReference type="InterPro" id="IPR039421">
    <property type="entry name" value="Type_1_exporter"/>
</dbReference>
<dbReference type="EMBL" id="JBITYG010000002">
    <property type="protein sequence ID" value="MFI9100630.1"/>
    <property type="molecule type" value="Genomic_DNA"/>
</dbReference>
<keyword evidence="6 8" id="KW-0472">Membrane</keyword>
<feature type="transmembrane region" description="Helical" evidence="8">
    <location>
        <begin position="249"/>
        <end position="269"/>
    </location>
</feature>
<comment type="caution">
    <text evidence="11">The sequence shown here is derived from an EMBL/GenBank/DDBJ whole genome shotgun (WGS) entry which is preliminary data.</text>
</comment>
<keyword evidence="12" id="KW-1185">Reference proteome</keyword>
<evidence type="ECO:0000256" key="3">
    <source>
        <dbReference type="ARBA" id="ARBA00022741"/>
    </source>
</evidence>
<feature type="domain" description="ABC transmembrane type-1" evidence="10">
    <location>
        <begin position="214"/>
        <end position="493"/>
    </location>
</feature>
<comment type="subcellular location">
    <subcellularLocation>
        <location evidence="1">Cell membrane</location>
        <topology evidence="1">Multi-pass membrane protein</topology>
    </subcellularLocation>
</comment>
<feature type="transmembrane region" description="Helical" evidence="8">
    <location>
        <begin position="213"/>
        <end position="237"/>
    </location>
</feature>
<dbReference type="InterPro" id="IPR003593">
    <property type="entry name" value="AAA+_ATPase"/>
</dbReference>
<dbReference type="Gene3D" id="1.20.1560.10">
    <property type="entry name" value="ABC transporter type 1, transmembrane domain"/>
    <property type="match status" value="1"/>
</dbReference>
<gene>
    <name evidence="11" type="ORF">ACIGXA_08885</name>
</gene>
<keyword evidence="2 8" id="KW-0812">Transmembrane</keyword>
<dbReference type="SUPFAM" id="SSF52540">
    <property type="entry name" value="P-loop containing nucleoside triphosphate hydrolases"/>
    <property type="match status" value="1"/>
</dbReference>
<feature type="region of interest" description="Disordered" evidence="7">
    <location>
        <begin position="110"/>
        <end position="130"/>
    </location>
</feature>
<evidence type="ECO:0000256" key="4">
    <source>
        <dbReference type="ARBA" id="ARBA00022840"/>
    </source>
</evidence>
<dbReference type="InterPro" id="IPR036640">
    <property type="entry name" value="ABC1_TM_sf"/>
</dbReference>
<dbReference type="PROSITE" id="PS50929">
    <property type="entry name" value="ABC_TM1F"/>
    <property type="match status" value="1"/>
</dbReference>
<evidence type="ECO:0000256" key="1">
    <source>
        <dbReference type="ARBA" id="ARBA00004651"/>
    </source>
</evidence>
<dbReference type="PANTHER" id="PTHR24221">
    <property type="entry name" value="ATP-BINDING CASSETTE SUB-FAMILY B"/>
    <property type="match status" value="1"/>
</dbReference>
<feature type="transmembrane region" description="Helical" evidence="8">
    <location>
        <begin position="351"/>
        <end position="369"/>
    </location>
</feature>
<keyword evidence="4 11" id="KW-0067">ATP-binding</keyword>
<dbReference type="InterPro" id="IPR011527">
    <property type="entry name" value="ABC1_TM_dom"/>
</dbReference>
<evidence type="ECO:0000256" key="5">
    <source>
        <dbReference type="ARBA" id="ARBA00022989"/>
    </source>
</evidence>
<dbReference type="PROSITE" id="PS50893">
    <property type="entry name" value="ABC_TRANSPORTER_2"/>
    <property type="match status" value="1"/>
</dbReference>
<keyword evidence="3" id="KW-0547">Nucleotide-binding</keyword>
<dbReference type="GO" id="GO:0005524">
    <property type="term" value="F:ATP binding"/>
    <property type="evidence" value="ECO:0007669"/>
    <property type="project" value="UniProtKB-KW"/>
</dbReference>
<keyword evidence="11" id="KW-0808">Transferase</keyword>
<evidence type="ECO:0000256" key="2">
    <source>
        <dbReference type="ARBA" id="ARBA00022692"/>
    </source>
</evidence>
<evidence type="ECO:0000256" key="7">
    <source>
        <dbReference type="SAM" id="MobiDB-lite"/>
    </source>
</evidence>
<dbReference type="PANTHER" id="PTHR24221:SF654">
    <property type="entry name" value="ATP-BINDING CASSETTE SUB-FAMILY B MEMBER 6"/>
    <property type="match status" value="1"/>
</dbReference>
<organism evidence="11 12">
    <name type="scientific">Streptomyces fildesensis</name>
    <dbReference type="NCBI Taxonomy" id="375757"/>
    <lineage>
        <taxon>Bacteria</taxon>
        <taxon>Bacillati</taxon>
        <taxon>Actinomycetota</taxon>
        <taxon>Actinomycetes</taxon>
        <taxon>Kitasatosporales</taxon>
        <taxon>Streptomycetaceae</taxon>
        <taxon>Streptomyces</taxon>
    </lineage>
</organism>
<feature type="compositionally biased region" description="Basic and acidic residues" evidence="7">
    <location>
        <begin position="118"/>
        <end position="127"/>
    </location>
</feature>
<reference evidence="11 12" key="1">
    <citation type="submission" date="2024-10" db="EMBL/GenBank/DDBJ databases">
        <title>The Natural Products Discovery Center: Release of the First 8490 Sequenced Strains for Exploring Actinobacteria Biosynthetic Diversity.</title>
        <authorList>
            <person name="Kalkreuter E."/>
            <person name="Kautsar S.A."/>
            <person name="Yang D."/>
            <person name="Bader C.D."/>
            <person name="Teijaro C.N."/>
            <person name="Fluegel L."/>
            <person name="Davis C.M."/>
            <person name="Simpson J.R."/>
            <person name="Lauterbach L."/>
            <person name="Steele A.D."/>
            <person name="Gui C."/>
            <person name="Meng S."/>
            <person name="Li G."/>
            <person name="Viehrig K."/>
            <person name="Ye F."/>
            <person name="Su P."/>
            <person name="Kiefer A.F."/>
            <person name="Nichols A."/>
            <person name="Cepeda A.J."/>
            <person name="Yan W."/>
            <person name="Fan B."/>
            <person name="Jiang Y."/>
            <person name="Adhikari A."/>
            <person name="Zheng C.-J."/>
            <person name="Schuster L."/>
            <person name="Cowan T.M."/>
            <person name="Smanski M.J."/>
            <person name="Chevrette M.G."/>
            <person name="De Carvalho L.P.S."/>
            <person name="Shen B."/>
        </authorList>
    </citation>
    <scope>NUCLEOTIDE SEQUENCE [LARGE SCALE GENOMIC DNA]</scope>
    <source>
        <strain evidence="11 12">NPDC053399</strain>
    </source>
</reference>
<evidence type="ECO:0000256" key="6">
    <source>
        <dbReference type="ARBA" id="ARBA00023136"/>
    </source>
</evidence>
<dbReference type="RefSeq" id="WP_399646035.1">
    <property type="nucleotide sequence ID" value="NZ_JBITYG010000002.1"/>
</dbReference>
<sequence>MTPTQQAERSRTADATAALNATAAANRATLAAALDGLGPAARRPGREARAVAVPPPDPAAHALAVLAALGPALGIEVPAELPAAVRTARDPLVALLRRLGVRWRQVTLPAAKAPKGAKSSDGDDVHGDPGGTAGAMIAFASDDGRPLALVPRGRGHLVHDPAARDTGRARRRPAGPACSRQALLLYRPLPPGTPTPGSLLRFALGAPGTRRDLVVLAGAGLLTAVLTLLVPLSAGLLMPRLLAADRHPLRWLALLLGAASAAGLLLLLVRNTAAVRLTGRIQAALEPAVWDRLLTHDARFFRDFSTGDLVHRANAVAEARQALSEVLVSAVLGAFFSLSGLLLLLTVDLRLGGVLLLAAVAAVTVLLLLGRRRQRYESEVYALHGRLHGVLYGLLLGIDKLQTAGREIQAFARWAGPFARQKRADAAAMRADAASGAVTAALQPLLLAVLLAAAAAGGTGSVSAGHLMAAGIAAGQVALALGQLTHAAATAYGIAPVLDRLRPVLAAPAVPASGPHRRDPGVLGGSVALEEVTFRYPGAAVPALDRVSLRAEEGEFVAVVGPSGAGKSTLIRLILGFDIPESGTVRHDGQDLAALDLRLVRGQLGTVLQNGRTLRGNLLENLAGTDPDVTEDDVWAAAEQAGIAAELRALPLGLGTRIGEDAQGFSGGQIQRILLARALVRRPAVLLLDEATSALDNATQAHVADAVAALDRTRIVIAHRLSTIRRADRIHVMDAGRVTASGTYDELLDHDPLFTRLVRPQEI</sequence>
<evidence type="ECO:0000313" key="12">
    <source>
        <dbReference type="Proteomes" id="UP001614394"/>
    </source>
</evidence>
<dbReference type="SMART" id="SM00382">
    <property type="entry name" value="AAA"/>
    <property type="match status" value="1"/>
</dbReference>
<name>A0ABW8C2I2_9ACTN</name>
<proteinExistence type="predicted"/>
<evidence type="ECO:0000256" key="8">
    <source>
        <dbReference type="SAM" id="Phobius"/>
    </source>
</evidence>
<dbReference type="GO" id="GO:0016740">
    <property type="term" value="F:transferase activity"/>
    <property type="evidence" value="ECO:0007669"/>
    <property type="project" value="UniProtKB-KW"/>
</dbReference>
<dbReference type="SUPFAM" id="SSF90123">
    <property type="entry name" value="ABC transporter transmembrane region"/>
    <property type="match status" value="1"/>
</dbReference>
<dbReference type="Gene3D" id="3.40.50.300">
    <property type="entry name" value="P-loop containing nucleotide triphosphate hydrolases"/>
    <property type="match status" value="1"/>
</dbReference>
<keyword evidence="5 8" id="KW-1133">Transmembrane helix</keyword>
<evidence type="ECO:0000259" key="10">
    <source>
        <dbReference type="PROSITE" id="PS50929"/>
    </source>
</evidence>
<dbReference type="Pfam" id="PF00005">
    <property type="entry name" value="ABC_tran"/>
    <property type="match status" value="1"/>
</dbReference>
<protein>
    <submittedName>
        <fullName evidence="11">ATP-binding cassette domain-containing protein</fullName>
    </submittedName>
</protein>
<dbReference type="InterPro" id="IPR017871">
    <property type="entry name" value="ABC_transporter-like_CS"/>
</dbReference>
<dbReference type="Proteomes" id="UP001614394">
    <property type="component" value="Unassembled WGS sequence"/>
</dbReference>
<feature type="domain" description="ABC transporter" evidence="9">
    <location>
        <begin position="527"/>
        <end position="760"/>
    </location>
</feature>
<accession>A0ABW8C2I2</accession>
<feature type="transmembrane region" description="Helical" evidence="8">
    <location>
        <begin position="326"/>
        <end position="345"/>
    </location>
</feature>
<dbReference type="Pfam" id="PF00664">
    <property type="entry name" value="ABC_membrane"/>
    <property type="match status" value="1"/>
</dbReference>
<evidence type="ECO:0000313" key="11">
    <source>
        <dbReference type="EMBL" id="MFI9100630.1"/>
    </source>
</evidence>